<dbReference type="AlphaFoldDB" id="A0A917RFK6"/>
<keyword evidence="8" id="KW-1185">Reference proteome</keyword>
<sequence>MLRWGAGAAAALTGAPALTACGQTVGAARTTRQEPTRPGQKVRLVFWTWVPMQKTVDLWNRTHPDIHVELQNIPANVQGGYQKMHASLTAGNPPDLAQVEYHELPGFMLVNGLTDLSAYGADELRDSYVPWQWNQGVFGGRVRTIPQASGPMGLFYRKDLFEKWGIETPATWAEFEQAARVVKARGGGARLCTFAPNQPPWFAAMCWQRGARWIRTQGDTWVVAMDDDFSREVADYWAKMVRDDLVFIGPDMSSAWYRQVQTGQIAAWVGPQWGDALLRGNAPGTKGKWRVAPLPQWTRGENASANWGGSSTAVLQGSRHPREALQFAHWVNTDPKAVDLNISVGYGWPAATGIFRGSALDKPDPFFGGQRYNDVFTASDRAIDTSWKWSPTTDADFAQLGDAFGAAMAGDGTLASSLADAQKSTVDNLLAKGLKARSA</sequence>
<keyword evidence="3" id="KW-0472">Membrane</keyword>
<reference evidence="7" key="2">
    <citation type="submission" date="2020-09" db="EMBL/GenBank/DDBJ databases">
        <authorList>
            <person name="Sun Q."/>
            <person name="Ohkuma M."/>
        </authorList>
    </citation>
    <scope>NUCLEOTIDE SEQUENCE</scope>
    <source>
        <strain evidence="7">JCM 3035</strain>
    </source>
</reference>
<keyword evidence="5" id="KW-0449">Lipoprotein</keyword>
<comment type="caution">
    <text evidence="7">The sequence shown here is derived from an EMBL/GenBank/DDBJ whole genome shotgun (WGS) entry which is preliminary data.</text>
</comment>
<dbReference type="InterPro" id="IPR050490">
    <property type="entry name" value="Bact_solute-bd_prot1"/>
</dbReference>
<feature type="signal peptide" evidence="6">
    <location>
        <begin position="1"/>
        <end position="19"/>
    </location>
</feature>
<protein>
    <submittedName>
        <fullName evidence="7">Sugar ABC transporter substrate-binding protein</fullName>
    </submittedName>
</protein>
<dbReference type="Gene3D" id="3.40.190.10">
    <property type="entry name" value="Periplasmic binding protein-like II"/>
    <property type="match status" value="1"/>
</dbReference>
<dbReference type="PANTHER" id="PTHR43649:SF33">
    <property type="entry name" value="POLYGALACTURONAN_RHAMNOGALACTURONAN-BINDING PROTEIN YTCQ"/>
    <property type="match status" value="1"/>
</dbReference>
<dbReference type="SUPFAM" id="SSF53850">
    <property type="entry name" value="Periplasmic binding protein-like II"/>
    <property type="match status" value="1"/>
</dbReference>
<feature type="chain" id="PRO_5039182716" evidence="6">
    <location>
        <begin position="20"/>
        <end position="439"/>
    </location>
</feature>
<name>A0A917RFK6_9ACTN</name>
<evidence type="ECO:0000256" key="4">
    <source>
        <dbReference type="ARBA" id="ARBA00023139"/>
    </source>
</evidence>
<evidence type="ECO:0000256" key="6">
    <source>
        <dbReference type="SAM" id="SignalP"/>
    </source>
</evidence>
<dbReference type="Proteomes" id="UP000637788">
    <property type="component" value="Unassembled WGS sequence"/>
</dbReference>
<evidence type="ECO:0000313" key="7">
    <source>
        <dbReference type="EMBL" id="GGL03978.1"/>
    </source>
</evidence>
<organism evidence="7 8">
    <name type="scientific">Streptomyces flaveus</name>
    <dbReference type="NCBI Taxonomy" id="66370"/>
    <lineage>
        <taxon>Bacteria</taxon>
        <taxon>Bacillati</taxon>
        <taxon>Actinomycetota</taxon>
        <taxon>Actinomycetes</taxon>
        <taxon>Kitasatosporales</taxon>
        <taxon>Streptomycetaceae</taxon>
        <taxon>Streptomyces</taxon>
        <taxon>Streptomyces aurantiacus group</taxon>
    </lineage>
</organism>
<keyword evidence="2 6" id="KW-0732">Signal</keyword>
<evidence type="ECO:0000256" key="2">
    <source>
        <dbReference type="ARBA" id="ARBA00022729"/>
    </source>
</evidence>
<proteinExistence type="predicted"/>
<keyword evidence="4" id="KW-0564">Palmitate</keyword>
<evidence type="ECO:0000256" key="5">
    <source>
        <dbReference type="ARBA" id="ARBA00023288"/>
    </source>
</evidence>
<dbReference type="InterPro" id="IPR006059">
    <property type="entry name" value="SBP"/>
</dbReference>
<accession>A0A917RFK6</accession>
<dbReference type="Pfam" id="PF01547">
    <property type="entry name" value="SBP_bac_1"/>
    <property type="match status" value="1"/>
</dbReference>
<gene>
    <name evidence="7" type="ORF">GCM10010094_75960</name>
</gene>
<evidence type="ECO:0000313" key="8">
    <source>
        <dbReference type="Proteomes" id="UP000637788"/>
    </source>
</evidence>
<dbReference type="EMBL" id="BMPQ01000030">
    <property type="protein sequence ID" value="GGL03978.1"/>
    <property type="molecule type" value="Genomic_DNA"/>
</dbReference>
<dbReference type="PROSITE" id="PS51257">
    <property type="entry name" value="PROKAR_LIPOPROTEIN"/>
    <property type="match status" value="1"/>
</dbReference>
<dbReference type="PANTHER" id="PTHR43649">
    <property type="entry name" value="ARABINOSE-BINDING PROTEIN-RELATED"/>
    <property type="match status" value="1"/>
</dbReference>
<evidence type="ECO:0000256" key="3">
    <source>
        <dbReference type="ARBA" id="ARBA00023136"/>
    </source>
</evidence>
<reference evidence="7" key="1">
    <citation type="journal article" date="2014" name="Int. J. Syst. Evol. Microbiol.">
        <title>Complete genome sequence of Corynebacterium casei LMG S-19264T (=DSM 44701T), isolated from a smear-ripened cheese.</title>
        <authorList>
            <consortium name="US DOE Joint Genome Institute (JGI-PGF)"/>
            <person name="Walter F."/>
            <person name="Albersmeier A."/>
            <person name="Kalinowski J."/>
            <person name="Ruckert C."/>
        </authorList>
    </citation>
    <scope>NUCLEOTIDE SEQUENCE</scope>
    <source>
        <strain evidence="7">JCM 3035</strain>
    </source>
</reference>
<evidence type="ECO:0000256" key="1">
    <source>
        <dbReference type="ARBA" id="ARBA00022475"/>
    </source>
</evidence>
<keyword evidence="1" id="KW-1003">Cell membrane</keyword>